<evidence type="ECO:0000259" key="54">
    <source>
        <dbReference type="PROSITE" id="PS51888"/>
    </source>
</evidence>
<comment type="catalytic activity">
    <reaction evidence="45">
        <text>all-trans-retinyl hexadecanoate + H2O = all-trans-retinol + hexadecanoate + H(+)</text>
        <dbReference type="Rhea" id="RHEA:13933"/>
        <dbReference type="ChEBI" id="CHEBI:7896"/>
        <dbReference type="ChEBI" id="CHEBI:15377"/>
        <dbReference type="ChEBI" id="CHEBI:15378"/>
        <dbReference type="ChEBI" id="CHEBI:17336"/>
        <dbReference type="ChEBI" id="CHEBI:17616"/>
    </reaction>
    <physiologicalReaction direction="left-to-right" evidence="45">
        <dbReference type="Rhea" id="RHEA:13934"/>
    </physiologicalReaction>
</comment>
<comment type="catalytic activity">
    <reaction evidence="40">
        <text>cholesteryl (9Z-octadecenoate) + H2O = cholesterol + (9Z)-octadecenoate + H(+)</text>
        <dbReference type="Rhea" id="RHEA:33875"/>
        <dbReference type="ChEBI" id="CHEBI:15377"/>
        <dbReference type="ChEBI" id="CHEBI:15378"/>
        <dbReference type="ChEBI" id="CHEBI:16113"/>
        <dbReference type="ChEBI" id="CHEBI:30823"/>
        <dbReference type="ChEBI" id="CHEBI:46898"/>
    </reaction>
    <physiologicalReaction direction="left-to-right" evidence="40">
        <dbReference type="Rhea" id="RHEA:33876"/>
    </physiologicalReaction>
</comment>
<sequence length="2567" mass="290216">MKIIQLNFLILVKIIIVVKSIDPNCNTHDGLWGVCIEASRCQSLMKLYRKDPTSQHAINILTANRENCGNKRIGRYSLICCSDDVSQLVTTTTPPLMPESLGNACRTPDDKNGYCTNVRKCQSVLTTFIQRQKDPEYIQYIRQSNANCNYALHSICCPIPDRRNNSINATLLMPSERCGVSETRHDRIIGGVPADKDYINYFRWPWMALVGYTSSIGEVSFKCGGSIITKRHILTAAHCIRKDLTTVRLGEHDLSTDSEAEHVDIPVTNIIKYPKYDKRDGRGDLAILVLADDIQFTSFISPICIPFTEPEKSRDYVGYTPFVAGWGRTQEGGKSANVLQQLQLPVVSNQQCRANYEAIGRVFDDKQFDDAVMCAGYDEGGKGENCYTNDNYLGVCVELPRCRSLIQLYRRDQSQQTINILISNQRNCGNRRVGRNPLMCCSDGVPQATTTPPTPPPTAPPTSAPLGDACNTPDNIYGYCIDVRKCQSVLTTFIQRQKDPEYIQYIRQSNANCNYASQSICCPRDNANPTTSRPVQPVQRPDETQPAQPNSAVSSRLLLPSEGCGISKVPHNRVVGGVPAKKGEWPWMALVGYTSSIGEVSFKCGGSIITKRHILTAAHCIRKDLTTVRLGEHDLSTDSEAEHVDIPVTNIIQYPKYEKKYGHGDLAILVLGDDIQFTSLISPICIPFTEPEKSKDYVGYTPFVAGWGRTQEGGKSANVLQELQLPVISNQQCKANYEAIGKFIDEKQFDDAVMCAGYNEGEIEACSQILQSILQICENLIKMHKNSSDGNLYSKEYSHDNLITRNAKVISQVGFYGRAIGFQYCDSMKPILRFLAVSMASFSEQYFSNGNKLLRSTNSLFAHSKYFLDPENCAQRIVNISHNADINFCKSYWFLAEGKLMHSLPGIVGYKVDVNKVFKIPPEPLQIYSEKHNKNIDIPLPTSHIGLGSVSCRLLSAKRRQGMVGEKSFSENSLEPSKYLIIHSHGGGWVAQSSKSHEFYLREWAVKMDIPILSIDYSLAPEAPFPRGLEEVFYTYCWILKNVELLGSTGEHIVFAGDSAGGNLNTACIVKCIDMGIRTPKGIFNAYSPFLVNFASTPARFLSFVDPLLPYGFIMRVFKSYGASKADENIQNVPLSKNNKIHHELVEEVRDDNQDENALISSDSSKTLEAMWQKIKNNTEENEWQTNLGSIRETPSEEPTSPFLFPQVENDDDDALEMKISSRPQEQKKDETMSGFLEKVEHGTIEESKPRDRIGSRTLSEDNIVIDALSLQNFQERFQKATSTFVNAITTPFKPTNESSLKTIPKLQNNLIPQAPDDEFVFTVPKNPYLSPYLASDDILKQFPPTRILTTIVDPCLDDCVEFSKKLRNLNVDIKLDIVEGVNHGFLNFAQQVVVEIKNNEEYFSKYIELIKVITDNLKFFVSNGEGNDTFEISQSFQQLLDQTTNIQTVLQKINSFASEYDLDKDTPGNGYRSFTLVVQSAELSTIEICKNVKDNREKVFAKIDFYIEEILTYNNIFKNLNIIGESLIKSHNEKSGRKNLFSEVGEFKNTIRETVDKIDQTAFYGRAIAFHLPQSLQPLIKQIAAFTSAYSEVFYSNENTFMKYVRFPQLFFKYLLNADLSAQRIVEVYENYGLDMGRSMFLLSETRLYGIYQEFSEPSIQVNRVFQIQPEPLQIFSTTKKSLIDIKVPSSHIETKPINVRVFSSRYRKGMQIPKKSKESADEITKYLIIHAHGGGWFTQSSKFHGSYLKEWALKLNVPIVSIDFTSSVKAPFPRALEEIFYAYCWILKNSEMFGSTGEDIVLVGDSAGANLMTACTIKCIETGVQIPKGLFSIYGVFLANYMNTPSRFLCTLDVILPYMLYMRIFYAYNGIMREKDVVIKNGQIPKAPADEFDEKLSDDFLISPHYVPEEILKKFPKTNLLTTTFDPCLDESVEFAKRLKKAGIDFHLDILDGLNHGFLNFSQMSTLNIENDRIDELNQLLTDAINYFNNNVKHQTLKFCLNNLQNSVKKCTKLVEEIATFAHEYDFDEATQGNGYRSFLNVFSSAVRKTTKISQQLIRERENILFRADNYANDLSEWNDIFTALSQVCEALIEVHQKDDERSLYNHCDTFDSILTKTSQNINEKPFYGKNIGFQFVPSMRPIIKFIVVSMASYYSFYFKSKPKALKVLRFPISFSKYHLHPSKRAKKYLHASQNSTTEYCRSFWFLQEGKIFHTVPSAMARKVEVNKIFKILPEPLHIFSERDNKMVEIQLPTSHIGLAPISCRLMSAKKRKGMFGKTKASSAELSRHLIFHVHGGGWAAQTSKSHETYLREWASKLDVPILSVDYSLAPEAPFPRAIEEIFYAYCWALQNPEFVGSTGEHIVFVGDSAGGNLNTACVIQCIEHGIRLPKGLFNIYAPYLVAFTVVPSRFLSLVDPILPYGFTTRLFKSYGAKQEKVDANYVNDTEKNVKSKKKKAKKQRIIYESLAHEFDVDVHDSPLLSPYLASDEILSQFPTTRMLSTNLDPCLDDSIELGKRLKKLNVDVGVEILHGLAHGFLHFTLMSKDCHDGSMACLKHIKNLLEIE</sequence>
<evidence type="ECO:0000256" key="44">
    <source>
        <dbReference type="ARBA" id="ARBA00048674"/>
    </source>
</evidence>
<evidence type="ECO:0000256" key="32">
    <source>
        <dbReference type="ARBA" id="ARBA00023406"/>
    </source>
</evidence>
<evidence type="ECO:0000256" key="21">
    <source>
        <dbReference type="ARBA" id="ARBA00022729"/>
    </source>
</evidence>
<evidence type="ECO:0000256" key="45">
    <source>
        <dbReference type="ARBA" id="ARBA00049053"/>
    </source>
</evidence>
<feature type="domain" description="Peptidase S1" evidence="53">
    <location>
        <begin position="188"/>
        <end position="511"/>
    </location>
</feature>
<keyword evidence="26" id="KW-0443">Lipid metabolism</keyword>
<dbReference type="UniPathway" id="UPA00256"/>
<dbReference type="Pfam" id="PF00089">
    <property type="entry name" value="Trypsin"/>
    <property type="match status" value="1"/>
</dbReference>
<evidence type="ECO:0000256" key="40">
    <source>
        <dbReference type="ARBA" id="ARBA00047653"/>
    </source>
</evidence>
<evidence type="ECO:0000256" key="24">
    <source>
        <dbReference type="ARBA" id="ARBA00022859"/>
    </source>
</evidence>
<dbReference type="GO" id="GO:0047372">
    <property type="term" value="F:monoacylglycerol lipase activity"/>
    <property type="evidence" value="ECO:0007669"/>
    <property type="project" value="UniProtKB-EC"/>
</dbReference>
<evidence type="ECO:0000256" key="23">
    <source>
        <dbReference type="ARBA" id="ARBA00022825"/>
    </source>
</evidence>
<evidence type="ECO:0000256" key="17">
    <source>
        <dbReference type="ARBA" id="ARBA00022548"/>
    </source>
</evidence>
<evidence type="ECO:0000256" key="8">
    <source>
        <dbReference type="ARBA" id="ARBA00004879"/>
    </source>
</evidence>
<feature type="domain" description="Clip" evidence="54">
    <location>
        <begin position="24"/>
        <end position="81"/>
    </location>
</feature>
<evidence type="ECO:0000313" key="55">
    <source>
        <dbReference type="EMBL" id="CRL00605.1"/>
    </source>
</evidence>
<comment type="catalytic activity">
    <reaction evidence="46">
        <text>2,3-di-(9Z)-octadecenoyl-sn-glycerol + H2O = 2-(9Z-octadecenoyl)-glycerol + (9Z)-octadecenoate + H(+)</text>
        <dbReference type="Rhea" id="RHEA:38383"/>
        <dbReference type="ChEBI" id="CHEBI:15377"/>
        <dbReference type="ChEBI" id="CHEBI:15378"/>
        <dbReference type="ChEBI" id="CHEBI:30823"/>
        <dbReference type="ChEBI" id="CHEBI:73990"/>
        <dbReference type="ChEBI" id="CHEBI:75824"/>
    </reaction>
    <physiologicalReaction direction="left-to-right" evidence="46">
        <dbReference type="Rhea" id="RHEA:38384"/>
    </physiologicalReaction>
</comment>
<evidence type="ECO:0000256" key="18">
    <source>
        <dbReference type="ARBA" id="ARBA00022588"/>
    </source>
</evidence>
<dbReference type="Pfam" id="PF07859">
    <property type="entry name" value="Abhydrolase_3"/>
    <property type="match status" value="3"/>
</dbReference>
<evidence type="ECO:0000256" key="31">
    <source>
        <dbReference type="ARBA" id="ARBA00023221"/>
    </source>
</evidence>
<keyword evidence="19" id="KW-0645">Protease</keyword>
<dbReference type="PANTHER" id="PTHR23025">
    <property type="entry name" value="TRIACYLGLYCEROL LIPASE"/>
    <property type="match status" value="1"/>
</dbReference>
<comment type="catalytic activity">
    <reaction evidence="49">
        <text>2-(9Z-octadecenoyl)-glycerol + H2O = glycerol + (9Z)-octadecenoate + H(+)</text>
        <dbReference type="Rhea" id="RHEA:38491"/>
        <dbReference type="ChEBI" id="CHEBI:15377"/>
        <dbReference type="ChEBI" id="CHEBI:15378"/>
        <dbReference type="ChEBI" id="CHEBI:17754"/>
        <dbReference type="ChEBI" id="CHEBI:30823"/>
        <dbReference type="ChEBI" id="CHEBI:73990"/>
    </reaction>
    <physiologicalReaction direction="left-to-right" evidence="49">
        <dbReference type="Rhea" id="RHEA:38492"/>
    </physiologicalReaction>
</comment>
<feature type="region of interest" description="Disordered" evidence="51">
    <location>
        <begin position="445"/>
        <end position="466"/>
    </location>
</feature>
<comment type="catalytic activity">
    <reaction evidence="37">
        <text>1-(9Z-octadecenoyl)-glycerol + H2O = glycerol + (9Z)-octadecenoate + H(+)</text>
        <dbReference type="Rhea" id="RHEA:38487"/>
        <dbReference type="ChEBI" id="CHEBI:15377"/>
        <dbReference type="ChEBI" id="CHEBI:15378"/>
        <dbReference type="ChEBI" id="CHEBI:17754"/>
        <dbReference type="ChEBI" id="CHEBI:30823"/>
        <dbReference type="ChEBI" id="CHEBI:75342"/>
    </reaction>
    <physiologicalReaction direction="left-to-right" evidence="37">
        <dbReference type="Rhea" id="RHEA:38488"/>
    </physiologicalReaction>
</comment>
<comment type="similarity">
    <text evidence="33">Belongs to the peptidase S1 family. CLIP subfamily.</text>
</comment>
<dbReference type="EMBL" id="CVRI01000054">
    <property type="protein sequence ID" value="CRL00605.1"/>
    <property type="molecule type" value="Genomic_DNA"/>
</dbReference>
<feature type="domain" description="Peptidase S1" evidence="53">
    <location>
        <begin position="574"/>
        <end position="840"/>
    </location>
</feature>
<comment type="catalytic activity">
    <reaction evidence="50">
        <text>1,2-di-(9Z-octadecenoyl)-sn-glycerol + H2O = (9Z-octadecenoyl)-glycerol + (9Z)-octadecenoate + H(+)</text>
        <dbReference type="Rhea" id="RHEA:39935"/>
        <dbReference type="ChEBI" id="CHEBI:15377"/>
        <dbReference type="ChEBI" id="CHEBI:15378"/>
        <dbReference type="ChEBI" id="CHEBI:30823"/>
        <dbReference type="ChEBI" id="CHEBI:52333"/>
        <dbReference type="ChEBI" id="CHEBI:75937"/>
    </reaction>
    <physiologicalReaction direction="left-to-right" evidence="50">
        <dbReference type="Rhea" id="RHEA:39936"/>
    </physiologicalReaction>
</comment>
<dbReference type="PROSITE" id="PS50240">
    <property type="entry name" value="TRYPSIN_DOM"/>
    <property type="match status" value="2"/>
</dbReference>
<dbReference type="GO" id="GO:0006508">
    <property type="term" value="P:proteolysis"/>
    <property type="evidence" value="ECO:0007669"/>
    <property type="project" value="UniProtKB-KW"/>
</dbReference>
<comment type="catalytic activity">
    <reaction evidence="32">
        <text>1-O-hexadecyl-2-acetyl-sn-glycerol + H2O = 1-O-hexadecyl-sn-glycerol + acetate + H(+)</text>
        <dbReference type="Rhea" id="RHEA:38563"/>
        <dbReference type="ChEBI" id="CHEBI:15377"/>
        <dbReference type="ChEBI" id="CHEBI:15378"/>
        <dbReference type="ChEBI" id="CHEBI:30089"/>
        <dbReference type="ChEBI" id="CHEBI:34115"/>
        <dbReference type="ChEBI" id="CHEBI:75936"/>
    </reaction>
    <physiologicalReaction direction="left-to-right" evidence="32">
        <dbReference type="Rhea" id="RHEA:38564"/>
    </physiologicalReaction>
</comment>
<evidence type="ECO:0000256" key="29">
    <source>
        <dbReference type="ARBA" id="ARBA00023166"/>
    </source>
</evidence>
<evidence type="ECO:0000256" key="27">
    <source>
        <dbReference type="ARBA" id="ARBA00023136"/>
    </source>
</evidence>
<dbReference type="InterPro" id="IPR002168">
    <property type="entry name" value="Lipase_GDXG_HIS_AS"/>
</dbReference>
<evidence type="ECO:0000256" key="51">
    <source>
        <dbReference type="SAM" id="MobiDB-lite"/>
    </source>
</evidence>
<comment type="catalytic activity">
    <reaction evidence="44">
        <text>1,2-di-(9Z-octadecenoyl)-glycerol + H2O = (9Z-octadecenoyl)-glycerol + (9Z)-octadecenoate + H(+)</text>
        <dbReference type="Rhea" id="RHEA:38455"/>
        <dbReference type="ChEBI" id="CHEBI:15377"/>
        <dbReference type="ChEBI" id="CHEBI:15378"/>
        <dbReference type="ChEBI" id="CHEBI:30823"/>
        <dbReference type="ChEBI" id="CHEBI:52323"/>
        <dbReference type="ChEBI" id="CHEBI:75937"/>
    </reaction>
    <physiologicalReaction direction="left-to-right" evidence="44">
        <dbReference type="Rhea" id="RHEA:38456"/>
    </physiologicalReaction>
</comment>
<dbReference type="InterPro" id="IPR038565">
    <property type="entry name" value="CLIP_sf"/>
</dbReference>
<comment type="catalytic activity">
    <reaction evidence="47">
        <text>a monoacylglycerol + H2O = glycerol + a fatty acid + H(+)</text>
        <dbReference type="Rhea" id="RHEA:15245"/>
        <dbReference type="ChEBI" id="CHEBI:15377"/>
        <dbReference type="ChEBI" id="CHEBI:15378"/>
        <dbReference type="ChEBI" id="CHEBI:17408"/>
        <dbReference type="ChEBI" id="CHEBI:17754"/>
        <dbReference type="ChEBI" id="CHEBI:28868"/>
        <dbReference type="EC" id="3.1.1.79"/>
    </reaction>
</comment>
<comment type="catalytic activity">
    <reaction evidence="41">
        <text>a diacylglycerol + H2O = a monoacylglycerol + a fatty acid + H(+)</text>
        <dbReference type="Rhea" id="RHEA:32731"/>
        <dbReference type="ChEBI" id="CHEBI:15377"/>
        <dbReference type="ChEBI" id="CHEBI:15378"/>
        <dbReference type="ChEBI" id="CHEBI:17408"/>
        <dbReference type="ChEBI" id="CHEBI:18035"/>
        <dbReference type="ChEBI" id="CHEBI:28868"/>
        <dbReference type="EC" id="3.1.1.79"/>
    </reaction>
</comment>
<keyword evidence="56" id="KW-1185">Reference proteome</keyword>
<evidence type="ECO:0000256" key="52">
    <source>
        <dbReference type="SAM" id="SignalP"/>
    </source>
</evidence>
<keyword evidence="28" id="KW-1015">Disulfide bond</keyword>
<accession>A0A1J1IK35</accession>
<keyword evidence="24" id="KW-0391">Immunity</keyword>
<feature type="domain" description="Clip" evidence="54">
    <location>
        <begin position="469"/>
        <end position="522"/>
    </location>
</feature>
<dbReference type="InterPro" id="IPR022700">
    <property type="entry name" value="CLIP"/>
</dbReference>
<evidence type="ECO:0000256" key="14">
    <source>
        <dbReference type="ARBA" id="ARBA00022475"/>
    </source>
</evidence>
<dbReference type="SMART" id="SM00020">
    <property type="entry name" value="Tryp_SPc"/>
    <property type="match status" value="2"/>
</dbReference>
<comment type="subunit">
    <text evidence="36">Monomer and homodimer. Interacts with CAVIN1 in the adipocyte cytoplasm. Interacts with PLIN5.</text>
</comment>
<evidence type="ECO:0000256" key="47">
    <source>
        <dbReference type="ARBA" id="ARBA00049208"/>
    </source>
</evidence>
<keyword evidence="16" id="KW-0964">Secreted</keyword>
<evidence type="ECO:0000259" key="53">
    <source>
        <dbReference type="PROSITE" id="PS50240"/>
    </source>
</evidence>
<feature type="region of interest" description="Disordered" evidence="51">
    <location>
        <begin position="526"/>
        <end position="552"/>
    </location>
</feature>
<comment type="catalytic activity">
    <reaction evidence="2">
        <text>Hydrolyzes glycerol monoesters of long-chain fatty acids.</text>
        <dbReference type="EC" id="3.1.1.23"/>
    </reaction>
</comment>
<name>A0A1J1IK35_9DIPT</name>
<dbReference type="OrthoDB" id="408631at2759"/>
<comment type="pathway">
    <text evidence="8">Glycerolipid metabolism; triacylglycerol degradation.</text>
</comment>
<comment type="catalytic activity">
    <reaction evidence="1">
        <text>a triacylglycerol + H2O = a diacylglycerol + a fatty acid + H(+)</text>
        <dbReference type="Rhea" id="RHEA:12044"/>
        <dbReference type="ChEBI" id="CHEBI:15377"/>
        <dbReference type="ChEBI" id="CHEBI:15378"/>
        <dbReference type="ChEBI" id="CHEBI:17855"/>
        <dbReference type="ChEBI" id="CHEBI:18035"/>
        <dbReference type="ChEBI" id="CHEBI:28868"/>
        <dbReference type="EC" id="3.1.1.79"/>
    </reaction>
</comment>
<evidence type="ECO:0000256" key="43">
    <source>
        <dbReference type="ARBA" id="ARBA00048657"/>
    </source>
</evidence>
<feature type="chain" id="PRO_5012678627" description="Hormone-sensitive lipase" evidence="52">
    <location>
        <begin position="21"/>
        <end position="2567"/>
    </location>
</feature>
<keyword evidence="23" id="KW-0720">Serine protease</keyword>
<dbReference type="Gene3D" id="2.40.10.10">
    <property type="entry name" value="Trypsin-like serine proteases"/>
    <property type="match status" value="3"/>
</dbReference>
<organism evidence="55 56">
    <name type="scientific">Clunio marinus</name>
    <dbReference type="NCBI Taxonomy" id="568069"/>
    <lineage>
        <taxon>Eukaryota</taxon>
        <taxon>Metazoa</taxon>
        <taxon>Ecdysozoa</taxon>
        <taxon>Arthropoda</taxon>
        <taxon>Hexapoda</taxon>
        <taxon>Insecta</taxon>
        <taxon>Pterygota</taxon>
        <taxon>Neoptera</taxon>
        <taxon>Endopterygota</taxon>
        <taxon>Diptera</taxon>
        <taxon>Nematocera</taxon>
        <taxon>Chironomoidea</taxon>
        <taxon>Chironomidae</taxon>
        <taxon>Clunio</taxon>
    </lineage>
</organism>
<dbReference type="GO" id="GO:0005811">
    <property type="term" value="C:lipid droplet"/>
    <property type="evidence" value="ECO:0007669"/>
    <property type="project" value="UniProtKB-SubCell"/>
</dbReference>
<evidence type="ECO:0000256" key="38">
    <source>
        <dbReference type="ARBA" id="ARBA00047458"/>
    </source>
</evidence>
<dbReference type="GO" id="GO:0019433">
    <property type="term" value="P:triglyceride catabolic process"/>
    <property type="evidence" value="ECO:0007669"/>
    <property type="project" value="UniProtKB-UniPathway"/>
</dbReference>
<evidence type="ECO:0000256" key="9">
    <source>
        <dbReference type="ARBA" id="ARBA00005189"/>
    </source>
</evidence>
<dbReference type="SMART" id="SM00680">
    <property type="entry name" value="CLIP"/>
    <property type="match status" value="4"/>
</dbReference>
<evidence type="ECO:0000256" key="49">
    <source>
        <dbReference type="ARBA" id="ARBA00049461"/>
    </source>
</evidence>
<dbReference type="Gene3D" id="3.30.1640.30">
    <property type="match status" value="4"/>
</dbReference>
<dbReference type="SUPFAM" id="SSF53474">
    <property type="entry name" value="alpha/beta-Hydrolases"/>
    <property type="match status" value="3"/>
</dbReference>
<dbReference type="Proteomes" id="UP000183832">
    <property type="component" value="Unassembled WGS sequence"/>
</dbReference>
<evidence type="ECO:0000256" key="25">
    <source>
        <dbReference type="ARBA" id="ARBA00022963"/>
    </source>
</evidence>
<evidence type="ECO:0000256" key="16">
    <source>
        <dbReference type="ARBA" id="ARBA00022525"/>
    </source>
</evidence>
<evidence type="ECO:0000313" key="56">
    <source>
        <dbReference type="Proteomes" id="UP000183832"/>
    </source>
</evidence>
<evidence type="ECO:0000256" key="48">
    <source>
        <dbReference type="ARBA" id="ARBA00049372"/>
    </source>
</evidence>
<evidence type="ECO:0000256" key="28">
    <source>
        <dbReference type="ARBA" id="ARBA00023157"/>
    </source>
</evidence>
<dbReference type="SUPFAM" id="SSF50494">
    <property type="entry name" value="Trypsin-like serine proteases"/>
    <property type="match status" value="2"/>
</dbReference>
<evidence type="ECO:0000256" key="12">
    <source>
        <dbReference type="ARBA" id="ARBA00013254"/>
    </source>
</evidence>
<keyword evidence="17" id="KW-0153">Cholesterol metabolism</keyword>
<gene>
    <name evidence="55" type="ORF">CLUMA_CG013865</name>
</gene>
<dbReference type="InterPro" id="IPR001254">
    <property type="entry name" value="Trypsin_dom"/>
</dbReference>
<evidence type="ECO:0000256" key="15">
    <source>
        <dbReference type="ARBA" id="ARBA00022490"/>
    </source>
</evidence>
<comment type="pathway">
    <text evidence="9">Lipid metabolism.</text>
</comment>
<feature type="compositionally biased region" description="Pro residues" evidence="51">
    <location>
        <begin position="452"/>
        <end position="463"/>
    </location>
</feature>
<dbReference type="InterPro" id="IPR043504">
    <property type="entry name" value="Peptidase_S1_PA_chymotrypsin"/>
</dbReference>
<dbReference type="GO" id="GO:0004806">
    <property type="term" value="F:triacylglycerol lipase activity"/>
    <property type="evidence" value="ECO:0007669"/>
    <property type="project" value="TreeGrafter"/>
</dbReference>
<dbReference type="STRING" id="568069.A0A1J1IK35"/>
<dbReference type="PROSITE" id="PS01173">
    <property type="entry name" value="LIPASE_GDXG_HIS"/>
    <property type="match status" value="1"/>
</dbReference>
<comment type="similarity">
    <text evidence="10">Belongs to the 'GDXG' lipolytic enzyme family.</text>
</comment>
<evidence type="ECO:0000256" key="4">
    <source>
        <dbReference type="ARBA" id="ARBA00004345"/>
    </source>
</evidence>
<keyword evidence="15" id="KW-0963">Cytoplasm</keyword>
<evidence type="ECO:0000256" key="33">
    <source>
        <dbReference type="ARBA" id="ARBA00024195"/>
    </source>
</evidence>
<evidence type="ECO:0000256" key="36">
    <source>
        <dbReference type="ARBA" id="ARBA00046695"/>
    </source>
</evidence>
<evidence type="ECO:0000256" key="37">
    <source>
        <dbReference type="ARBA" id="ARBA00047438"/>
    </source>
</evidence>
<evidence type="ECO:0000256" key="20">
    <source>
        <dbReference type="ARBA" id="ARBA00022677"/>
    </source>
</evidence>
<dbReference type="PANTHER" id="PTHR23025:SF3">
    <property type="entry name" value="HORMONE-SENSITIVE LIPASE"/>
    <property type="match status" value="1"/>
</dbReference>
<evidence type="ECO:0000256" key="22">
    <source>
        <dbReference type="ARBA" id="ARBA00022801"/>
    </source>
</evidence>
<dbReference type="Pfam" id="PF06350">
    <property type="entry name" value="HSL_N"/>
    <property type="match status" value="3"/>
</dbReference>
<dbReference type="GO" id="GO:0004771">
    <property type="term" value="F:sterol ester esterase activity"/>
    <property type="evidence" value="ECO:0007669"/>
    <property type="project" value="TreeGrafter"/>
</dbReference>
<keyword evidence="25" id="KW-0442">Lipid degradation</keyword>
<dbReference type="EC" id="3.1.1.23" evidence="12"/>
<keyword evidence="29" id="KW-1207">Sterol metabolism</keyword>
<dbReference type="PROSITE" id="PS00134">
    <property type="entry name" value="TRYPSIN_HIS"/>
    <property type="match status" value="2"/>
</dbReference>
<comment type="catalytic activity">
    <reaction evidence="38">
        <text>1,2-di-(9Z-octadecenoyl)-glycerol + H2O = 2-(9Z-octadecenoyl)-glycerol + (9Z)-octadecenoate + H(+)</text>
        <dbReference type="Rhea" id="RHEA:38659"/>
        <dbReference type="ChEBI" id="CHEBI:15377"/>
        <dbReference type="ChEBI" id="CHEBI:15378"/>
        <dbReference type="ChEBI" id="CHEBI:30823"/>
        <dbReference type="ChEBI" id="CHEBI:52323"/>
        <dbReference type="ChEBI" id="CHEBI:73990"/>
    </reaction>
    <physiologicalReaction direction="left-to-right" evidence="38">
        <dbReference type="Rhea" id="RHEA:38660"/>
    </physiologicalReaction>
</comment>
<evidence type="ECO:0000256" key="3">
    <source>
        <dbReference type="ARBA" id="ARBA00004236"/>
    </source>
</evidence>
<evidence type="ECO:0000256" key="46">
    <source>
        <dbReference type="ARBA" id="ARBA00049143"/>
    </source>
</evidence>
<evidence type="ECO:0000256" key="42">
    <source>
        <dbReference type="ARBA" id="ARBA00048386"/>
    </source>
</evidence>
<dbReference type="CDD" id="cd00190">
    <property type="entry name" value="Tryp_SPc"/>
    <property type="match status" value="2"/>
</dbReference>
<comment type="subcellular location">
    <subcellularLocation>
        <location evidence="3">Cell membrane</location>
    </subcellularLocation>
    <subcellularLocation>
        <location evidence="6">Cytoplasm</location>
        <location evidence="6">Cytosol</location>
    </subcellularLocation>
    <subcellularLocation>
        <location evidence="5">Lipid droplet</location>
    </subcellularLocation>
    <subcellularLocation>
        <location evidence="4">Membrane</location>
        <location evidence="4">Caveola</location>
    </subcellularLocation>
    <subcellularLocation>
        <location evidence="7">Secreted</location>
    </subcellularLocation>
</comment>
<dbReference type="GO" id="GO:0005901">
    <property type="term" value="C:caveola"/>
    <property type="evidence" value="ECO:0007669"/>
    <property type="project" value="UniProtKB-SubCell"/>
</dbReference>
<evidence type="ECO:0000256" key="30">
    <source>
        <dbReference type="ARBA" id="ARBA00023180"/>
    </source>
</evidence>
<keyword evidence="22" id="KW-0378">Hydrolase</keyword>
<dbReference type="InterPro" id="IPR013094">
    <property type="entry name" value="AB_hydrolase_3"/>
</dbReference>
<keyword evidence="14" id="KW-1003">Cell membrane</keyword>
<keyword evidence="20" id="KW-0551">Lipid droplet</keyword>
<dbReference type="InterPro" id="IPR018114">
    <property type="entry name" value="TRYPSIN_HIS"/>
</dbReference>
<dbReference type="GO" id="GO:0005829">
    <property type="term" value="C:cytosol"/>
    <property type="evidence" value="ECO:0007669"/>
    <property type="project" value="UniProtKB-SubCell"/>
</dbReference>
<evidence type="ECO:0000256" key="26">
    <source>
        <dbReference type="ARBA" id="ARBA00023098"/>
    </source>
</evidence>
<proteinExistence type="inferred from homology"/>
<dbReference type="InterPro" id="IPR010468">
    <property type="entry name" value="HSL_N"/>
</dbReference>
<keyword evidence="27" id="KW-0472">Membrane</keyword>
<dbReference type="GO" id="GO:0005576">
    <property type="term" value="C:extracellular region"/>
    <property type="evidence" value="ECO:0007669"/>
    <property type="project" value="UniProtKB-SubCell"/>
</dbReference>
<evidence type="ECO:0000256" key="6">
    <source>
        <dbReference type="ARBA" id="ARBA00004514"/>
    </source>
</evidence>
<evidence type="ECO:0000256" key="19">
    <source>
        <dbReference type="ARBA" id="ARBA00022670"/>
    </source>
</evidence>
<dbReference type="GO" id="GO:0008203">
    <property type="term" value="P:cholesterol metabolic process"/>
    <property type="evidence" value="ECO:0007669"/>
    <property type="project" value="UniProtKB-KW"/>
</dbReference>
<feature type="domain" description="Clip" evidence="54">
    <location>
        <begin position="104"/>
        <end position="157"/>
    </location>
</feature>
<evidence type="ECO:0000256" key="41">
    <source>
        <dbReference type="ARBA" id="ARBA00047674"/>
    </source>
</evidence>
<keyword evidence="18" id="KW-0399">Innate immunity</keyword>
<evidence type="ECO:0000256" key="1">
    <source>
        <dbReference type="ARBA" id="ARBA00000803"/>
    </source>
</evidence>
<dbReference type="PROSITE" id="PS51888">
    <property type="entry name" value="CLIP"/>
    <property type="match status" value="3"/>
</dbReference>
<dbReference type="InterPro" id="IPR009003">
    <property type="entry name" value="Peptidase_S1_PA"/>
</dbReference>
<evidence type="ECO:0000256" key="39">
    <source>
        <dbReference type="ARBA" id="ARBA00047476"/>
    </source>
</evidence>
<evidence type="ECO:0000256" key="10">
    <source>
        <dbReference type="ARBA" id="ARBA00010515"/>
    </source>
</evidence>
<evidence type="ECO:0000256" key="50">
    <source>
        <dbReference type="ARBA" id="ARBA00049519"/>
    </source>
</evidence>
<evidence type="ECO:0000256" key="11">
    <source>
        <dbReference type="ARBA" id="ARBA00013088"/>
    </source>
</evidence>
<comment type="catalytic activity">
    <reaction evidence="43">
        <text>1,2-di-(9Z-octadecenoyl)-glycerol + (9Z)-octadecenoate + H(+) = 1,2,3-tri-(9Z-octadecenoyl)-glycerol + H2O</text>
        <dbReference type="Rhea" id="RHEA:38379"/>
        <dbReference type="ChEBI" id="CHEBI:15377"/>
        <dbReference type="ChEBI" id="CHEBI:15378"/>
        <dbReference type="ChEBI" id="CHEBI:30823"/>
        <dbReference type="ChEBI" id="CHEBI:52323"/>
        <dbReference type="ChEBI" id="CHEBI:53753"/>
    </reaction>
    <physiologicalReaction direction="right-to-left" evidence="43">
        <dbReference type="Rhea" id="RHEA:38381"/>
    </physiologicalReaction>
</comment>
<protein>
    <recommendedName>
        <fullName evidence="13">Hormone-sensitive lipase</fullName>
        <ecNumber evidence="12">3.1.1.23</ecNumber>
        <ecNumber evidence="11">3.1.1.79</ecNumber>
    </recommendedName>
    <alternativeName>
        <fullName evidence="35">Monoacylglycerol lipase LIPE</fullName>
    </alternativeName>
    <alternativeName>
        <fullName evidence="34">Retinyl ester hydrolase</fullName>
    </alternativeName>
</protein>
<reference evidence="55 56" key="1">
    <citation type="submission" date="2015-04" db="EMBL/GenBank/DDBJ databases">
        <authorList>
            <person name="Syromyatnikov M.Y."/>
            <person name="Popov V.N."/>
        </authorList>
    </citation>
    <scope>NUCLEOTIDE SEQUENCE [LARGE SCALE GENOMIC DNA]</scope>
</reference>
<evidence type="ECO:0000256" key="2">
    <source>
        <dbReference type="ARBA" id="ARBA00001613"/>
    </source>
</evidence>
<dbReference type="GO" id="GO:0045087">
    <property type="term" value="P:innate immune response"/>
    <property type="evidence" value="ECO:0007669"/>
    <property type="project" value="UniProtKB-KW"/>
</dbReference>
<comment type="catalytic activity">
    <reaction evidence="48">
        <text>1,3-di-(9Z-octadecenoyl)-glycerol + H2O = 1-(9Z-octadecenoyl)-glycerol + (9Z)-octadecenoate + H(+)</text>
        <dbReference type="Rhea" id="RHEA:39939"/>
        <dbReference type="ChEBI" id="CHEBI:15377"/>
        <dbReference type="ChEBI" id="CHEBI:15378"/>
        <dbReference type="ChEBI" id="CHEBI:30823"/>
        <dbReference type="ChEBI" id="CHEBI:75342"/>
        <dbReference type="ChEBI" id="CHEBI:75735"/>
    </reaction>
    <physiologicalReaction direction="left-to-right" evidence="48">
        <dbReference type="Rhea" id="RHEA:39940"/>
    </physiologicalReaction>
</comment>
<evidence type="ECO:0000256" key="5">
    <source>
        <dbReference type="ARBA" id="ARBA00004502"/>
    </source>
</evidence>
<dbReference type="FunFam" id="2.40.10.10:FF:000028">
    <property type="entry name" value="Serine protease easter"/>
    <property type="match status" value="2"/>
</dbReference>
<dbReference type="GO" id="GO:0004252">
    <property type="term" value="F:serine-type endopeptidase activity"/>
    <property type="evidence" value="ECO:0007669"/>
    <property type="project" value="InterPro"/>
</dbReference>
<dbReference type="Pfam" id="PF12032">
    <property type="entry name" value="CLIP"/>
    <property type="match status" value="4"/>
</dbReference>
<dbReference type="InterPro" id="IPR029058">
    <property type="entry name" value="AB_hydrolase_fold"/>
</dbReference>
<keyword evidence="30" id="KW-0325">Glycoprotein</keyword>
<dbReference type="EC" id="3.1.1.79" evidence="11"/>
<comment type="catalytic activity">
    <reaction evidence="39">
        <text>2-(5Z,8Z,11Z,14Z-eicosatetraenoyl)-glycerol + H2O = glycerol + (5Z,8Z,11Z,14Z)-eicosatetraenoate + H(+)</text>
        <dbReference type="Rhea" id="RHEA:26132"/>
        <dbReference type="ChEBI" id="CHEBI:15377"/>
        <dbReference type="ChEBI" id="CHEBI:15378"/>
        <dbReference type="ChEBI" id="CHEBI:17754"/>
        <dbReference type="ChEBI" id="CHEBI:32395"/>
        <dbReference type="ChEBI" id="CHEBI:52392"/>
    </reaction>
    <physiologicalReaction direction="left-to-right" evidence="39">
        <dbReference type="Rhea" id="RHEA:26133"/>
    </physiologicalReaction>
</comment>
<evidence type="ECO:0000256" key="7">
    <source>
        <dbReference type="ARBA" id="ARBA00004613"/>
    </source>
</evidence>
<comment type="catalytic activity">
    <reaction evidence="42">
        <text>1,2,3-tri-(9Z-octadecenoyl)-glycerol + H2O = di-(9Z)-octadecenoylglycerol + (9Z)-octadecenoate + H(+)</text>
        <dbReference type="Rhea" id="RHEA:38575"/>
        <dbReference type="ChEBI" id="CHEBI:15377"/>
        <dbReference type="ChEBI" id="CHEBI:15378"/>
        <dbReference type="ChEBI" id="CHEBI:30823"/>
        <dbReference type="ChEBI" id="CHEBI:53753"/>
        <dbReference type="ChEBI" id="CHEBI:75945"/>
    </reaction>
    <physiologicalReaction direction="left-to-right" evidence="42">
        <dbReference type="Rhea" id="RHEA:38576"/>
    </physiologicalReaction>
</comment>
<keyword evidence="21 52" id="KW-0732">Signal</keyword>
<feature type="signal peptide" evidence="52">
    <location>
        <begin position="1"/>
        <end position="20"/>
    </location>
</feature>
<evidence type="ECO:0000256" key="35">
    <source>
        <dbReference type="ARBA" id="ARBA00031112"/>
    </source>
</evidence>
<evidence type="ECO:0000256" key="34">
    <source>
        <dbReference type="ARBA" id="ARBA00030031"/>
    </source>
</evidence>
<keyword evidence="31" id="KW-0753">Steroid metabolism</keyword>
<dbReference type="Gene3D" id="3.40.50.1820">
    <property type="entry name" value="alpha/beta hydrolase"/>
    <property type="match status" value="4"/>
</dbReference>
<evidence type="ECO:0000256" key="13">
    <source>
        <dbReference type="ARBA" id="ARBA00015845"/>
    </source>
</evidence>